<keyword evidence="6" id="KW-0460">Magnesium</keyword>
<sequence length="213" mass="23411">MPSATPLAILCQTASFIKSASQADQCPADQGLEVAFAGRSNAGKSSALNTLTHARLARTSKTPGRTQLINFFGLDEEHRLVDLPGYGYAKVPLELKEHWKLHLDAYLTQRNSLAGVVLVMDIRHPLSGFDRMMLEWADVTGLPAHILLSKSDKLSYGAAKGVLLKVQSTVRKEFGNRASVQLFSSPKRQGIEEAHAVLESWLYPAEDLEQPEE</sequence>
<feature type="domain" description="EngB-type G" evidence="11">
    <location>
        <begin position="30"/>
        <end position="204"/>
    </location>
</feature>
<comment type="similarity">
    <text evidence="2 10">Belongs to the TRAFAC class TrmE-Era-EngA-EngB-Septin-like GTPase superfamily. EngB GTPase family.</text>
</comment>
<dbReference type="PANTHER" id="PTHR11649:SF13">
    <property type="entry name" value="ENGB-TYPE G DOMAIN-CONTAINING PROTEIN"/>
    <property type="match status" value="1"/>
</dbReference>
<dbReference type="InterPro" id="IPR030393">
    <property type="entry name" value="G_ENGB_dom"/>
</dbReference>
<keyword evidence="5 10" id="KW-0547">Nucleotide-binding</keyword>
<reference evidence="13" key="1">
    <citation type="submission" date="2016-10" db="EMBL/GenBank/DDBJ databases">
        <authorList>
            <person name="Varghese N."/>
            <person name="Submissions S."/>
        </authorList>
    </citation>
    <scope>NUCLEOTIDE SEQUENCE [LARGE SCALE GENOMIC DNA]</scope>
    <source>
        <strain evidence="13">2SM5</strain>
    </source>
</reference>
<accession>A0A1H1XDN3</accession>
<dbReference type="OrthoDB" id="9804921at2"/>
<dbReference type="GO" id="GO:0005829">
    <property type="term" value="C:cytosol"/>
    <property type="evidence" value="ECO:0007669"/>
    <property type="project" value="TreeGrafter"/>
</dbReference>
<dbReference type="Gene3D" id="3.40.50.300">
    <property type="entry name" value="P-loop containing nucleotide triphosphate hydrolases"/>
    <property type="match status" value="1"/>
</dbReference>
<comment type="function">
    <text evidence="10">Necessary for normal cell division and for the maintenance of normal septation.</text>
</comment>
<keyword evidence="3 10" id="KW-0132">Cell division</keyword>
<dbReference type="EMBL" id="LT629748">
    <property type="protein sequence ID" value="SDT07211.1"/>
    <property type="molecule type" value="Genomic_DNA"/>
</dbReference>
<evidence type="ECO:0000256" key="3">
    <source>
        <dbReference type="ARBA" id="ARBA00022618"/>
    </source>
</evidence>
<evidence type="ECO:0000256" key="4">
    <source>
        <dbReference type="ARBA" id="ARBA00022723"/>
    </source>
</evidence>
<dbReference type="GO" id="GO:0046872">
    <property type="term" value="F:metal ion binding"/>
    <property type="evidence" value="ECO:0007669"/>
    <property type="project" value="UniProtKB-KW"/>
</dbReference>
<keyword evidence="8 10" id="KW-0717">Septation</keyword>
<name>A0A1H1XDN3_9GAMM</name>
<evidence type="ECO:0000256" key="5">
    <source>
        <dbReference type="ARBA" id="ARBA00022741"/>
    </source>
</evidence>
<dbReference type="HAMAP" id="MF_00321">
    <property type="entry name" value="GTPase_EngB"/>
    <property type="match status" value="1"/>
</dbReference>
<dbReference type="FunFam" id="3.40.50.300:FF:000098">
    <property type="entry name" value="Probable GTP-binding protein EngB"/>
    <property type="match status" value="1"/>
</dbReference>
<keyword evidence="7 10" id="KW-0342">GTP-binding</keyword>
<proteinExistence type="inferred from homology"/>
<dbReference type="NCBIfam" id="TIGR03598">
    <property type="entry name" value="GTPase_YsxC"/>
    <property type="match status" value="1"/>
</dbReference>
<dbReference type="InterPro" id="IPR019987">
    <property type="entry name" value="GTP-bd_ribosome_bio_YsxC"/>
</dbReference>
<keyword evidence="9 10" id="KW-0131">Cell cycle</keyword>
<dbReference type="STRING" id="797277.SAMN05216198_3582"/>
<dbReference type="Pfam" id="PF01926">
    <property type="entry name" value="MMR_HSR1"/>
    <property type="match status" value="1"/>
</dbReference>
<evidence type="ECO:0000256" key="8">
    <source>
        <dbReference type="ARBA" id="ARBA00023210"/>
    </source>
</evidence>
<evidence type="ECO:0000313" key="13">
    <source>
        <dbReference type="Proteomes" id="UP000243426"/>
    </source>
</evidence>
<keyword evidence="13" id="KW-1185">Reference proteome</keyword>
<dbReference type="InterPro" id="IPR027417">
    <property type="entry name" value="P-loop_NTPase"/>
</dbReference>
<dbReference type="GO" id="GO:0000917">
    <property type="term" value="P:division septum assembly"/>
    <property type="evidence" value="ECO:0007669"/>
    <property type="project" value="UniProtKB-KW"/>
</dbReference>
<dbReference type="Proteomes" id="UP000243426">
    <property type="component" value="Chromosome I"/>
</dbReference>
<gene>
    <name evidence="10" type="primary">engB</name>
    <name evidence="12" type="ORF">SAMN05216198_3582</name>
</gene>
<evidence type="ECO:0000256" key="1">
    <source>
        <dbReference type="ARBA" id="ARBA00001946"/>
    </source>
</evidence>
<dbReference type="RefSeq" id="WP_090275557.1">
    <property type="nucleotide sequence ID" value="NZ_LT629748.1"/>
</dbReference>
<organism evidence="12 13">
    <name type="scientific">Halopseudomonas litoralis</name>
    <dbReference type="NCBI Taxonomy" id="797277"/>
    <lineage>
        <taxon>Bacteria</taxon>
        <taxon>Pseudomonadati</taxon>
        <taxon>Pseudomonadota</taxon>
        <taxon>Gammaproteobacteria</taxon>
        <taxon>Pseudomonadales</taxon>
        <taxon>Pseudomonadaceae</taxon>
        <taxon>Halopseudomonas</taxon>
    </lineage>
</organism>
<dbReference type="SUPFAM" id="SSF52540">
    <property type="entry name" value="P-loop containing nucleoside triphosphate hydrolases"/>
    <property type="match status" value="1"/>
</dbReference>
<dbReference type="AlphaFoldDB" id="A0A1H1XDN3"/>
<evidence type="ECO:0000256" key="10">
    <source>
        <dbReference type="HAMAP-Rule" id="MF_00321"/>
    </source>
</evidence>
<evidence type="ECO:0000256" key="6">
    <source>
        <dbReference type="ARBA" id="ARBA00022842"/>
    </source>
</evidence>
<dbReference type="PANTHER" id="PTHR11649">
    <property type="entry name" value="MSS1/TRME-RELATED GTP-BINDING PROTEIN"/>
    <property type="match status" value="1"/>
</dbReference>
<dbReference type="InterPro" id="IPR006073">
    <property type="entry name" value="GTP-bd"/>
</dbReference>
<keyword evidence="4" id="KW-0479">Metal-binding</keyword>
<evidence type="ECO:0000259" key="11">
    <source>
        <dbReference type="PROSITE" id="PS51706"/>
    </source>
</evidence>
<evidence type="ECO:0000256" key="2">
    <source>
        <dbReference type="ARBA" id="ARBA00009638"/>
    </source>
</evidence>
<dbReference type="GO" id="GO:0005525">
    <property type="term" value="F:GTP binding"/>
    <property type="evidence" value="ECO:0007669"/>
    <property type="project" value="UniProtKB-UniRule"/>
</dbReference>
<dbReference type="PROSITE" id="PS51706">
    <property type="entry name" value="G_ENGB"/>
    <property type="match status" value="1"/>
</dbReference>
<protein>
    <recommendedName>
        <fullName evidence="10">Probable GTP-binding protein EngB</fullName>
    </recommendedName>
</protein>
<comment type="cofactor">
    <cofactor evidence="1">
        <name>Mg(2+)</name>
        <dbReference type="ChEBI" id="CHEBI:18420"/>
    </cofactor>
</comment>
<evidence type="ECO:0000256" key="9">
    <source>
        <dbReference type="ARBA" id="ARBA00023306"/>
    </source>
</evidence>
<evidence type="ECO:0000256" key="7">
    <source>
        <dbReference type="ARBA" id="ARBA00023134"/>
    </source>
</evidence>
<dbReference type="CDD" id="cd01876">
    <property type="entry name" value="YihA_EngB"/>
    <property type="match status" value="1"/>
</dbReference>
<evidence type="ECO:0000313" key="12">
    <source>
        <dbReference type="EMBL" id="SDT07211.1"/>
    </source>
</evidence>